<organism evidence="1 2">
    <name type="scientific">Brenneria roseae subsp. americana</name>
    <dbReference type="NCBI Taxonomy" id="1508507"/>
    <lineage>
        <taxon>Bacteria</taxon>
        <taxon>Pseudomonadati</taxon>
        <taxon>Pseudomonadota</taxon>
        <taxon>Gammaproteobacteria</taxon>
        <taxon>Enterobacterales</taxon>
        <taxon>Pectobacteriaceae</taxon>
        <taxon>Brenneria</taxon>
    </lineage>
</organism>
<gene>
    <name evidence="1" type="ORF">B4923_11840</name>
</gene>
<dbReference type="Proteomes" id="UP000245138">
    <property type="component" value="Unassembled WGS sequence"/>
</dbReference>
<keyword evidence="2" id="KW-1185">Reference proteome</keyword>
<evidence type="ECO:0000313" key="1">
    <source>
        <dbReference type="EMBL" id="PWC11993.1"/>
    </source>
</evidence>
<reference evidence="1 2" key="1">
    <citation type="submission" date="2018-04" db="EMBL/GenBank/DDBJ databases">
        <title>Brenneria corticis sp.nov.</title>
        <authorList>
            <person name="Li Y."/>
        </authorList>
    </citation>
    <scope>NUCLEOTIDE SEQUENCE [LARGE SCALE GENOMIC DNA]</scope>
    <source>
        <strain evidence="1 2">LMG 27715</strain>
    </source>
</reference>
<sequence>MANELKDKLVAVLASLQEQGMTPEQAVEHILQAIGESVGDISQISIITPELITDVLCTVYQDDISARQIATILQRLGYDRQAVANALRKHFPELSRAGGGTTGTQ</sequence>
<dbReference type="AlphaFoldDB" id="A0A2U1TRF7"/>
<dbReference type="RefSeq" id="WP_109054573.1">
    <property type="nucleotide sequence ID" value="NZ_QDKJ01000008.1"/>
</dbReference>
<evidence type="ECO:0000313" key="2">
    <source>
        <dbReference type="Proteomes" id="UP000245138"/>
    </source>
</evidence>
<dbReference type="EMBL" id="QDKJ01000008">
    <property type="protein sequence ID" value="PWC11993.1"/>
    <property type="molecule type" value="Genomic_DNA"/>
</dbReference>
<comment type="caution">
    <text evidence="1">The sequence shown here is derived from an EMBL/GenBank/DDBJ whole genome shotgun (WGS) entry which is preliminary data.</text>
</comment>
<dbReference type="OrthoDB" id="6428591at2"/>
<name>A0A2U1TRF7_9GAMM</name>
<accession>A0A2U1TRF7</accession>
<protein>
    <submittedName>
        <fullName evidence="1">Uncharacterized protein</fullName>
    </submittedName>
</protein>
<proteinExistence type="predicted"/>